<reference evidence="1" key="1">
    <citation type="submission" date="2023-06" db="EMBL/GenBank/DDBJ databases">
        <title>Robiginitalea aurantiacus sp. nov. and Algoriphagus sediminis sp. nov., isolated from coastal sediment.</title>
        <authorList>
            <person name="Zhou Z.Y."/>
            <person name="An J."/>
            <person name="Jia Y.W."/>
            <person name="Du Z.J."/>
        </authorList>
    </citation>
    <scope>NUCLEOTIDE SEQUENCE</scope>
    <source>
        <strain evidence="1">C2-7</strain>
    </source>
</reference>
<dbReference type="Gene3D" id="2.40.128.640">
    <property type="match status" value="1"/>
</dbReference>
<gene>
    <name evidence="1" type="ORF">QVH07_07520</name>
</gene>
<comment type="caution">
    <text evidence="1">The sequence shown here is derived from an EMBL/GenBank/DDBJ whole genome shotgun (WGS) entry which is preliminary data.</text>
</comment>
<name>A0ABT7YBT2_9BACT</name>
<proteinExistence type="predicted"/>
<dbReference type="EMBL" id="JAUEPH010000003">
    <property type="protein sequence ID" value="MDN3203992.1"/>
    <property type="molecule type" value="Genomic_DNA"/>
</dbReference>
<sequence>MKNLIWLFGILLVATACDTQTEVKTETEEVSPSTEQPKYIGDNSHVSLDWNGTYKGTLPCADCEGIETILTLNNDETYLLKSIYLGRNDALEQELSGPFEWDETGSIITLIHMGKTEGKYKVGENRLWFLDQSGEIITGDLADYYILTKQ</sequence>
<protein>
    <submittedName>
        <fullName evidence="1">Copper resistance protein NlpE</fullName>
    </submittedName>
</protein>
<keyword evidence="2" id="KW-1185">Reference proteome</keyword>
<evidence type="ECO:0000313" key="2">
    <source>
        <dbReference type="Proteomes" id="UP001171916"/>
    </source>
</evidence>
<dbReference type="RefSeq" id="WP_289999548.1">
    <property type="nucleotide sequence ID" value="NZ_JAUEPH010000003.1"/>
</dbReference>
<dbReference type="InterPro" id="IPR007298">
    <property type="entry name" value="Cu-R_lipoprotein_NlpE"/>
</dbReference>
<accession>A0ABT7YBT2</accession>
<evidence type="ECO:0000313" key="1">
    <source>
        <dbReference type="EMBL" id="MDN3203992.1"/>
    </source>
</evidence>
<organism evidence="1 2">
    <name type="scientific">Algoriphagus sediminis</name>
    <dbReference type="NCBI Taxonomy" id="3057113"/>
    <lineage>
        <taxon>Bacteria</taxon>
        <taxon>Pseudomonadati</taxon>
        <taxon>Bacteroidota</taxon>
        <taxon>Cytophagia</taxon>
        <taxon>Cytophagales</taxon>
        <taxon>Cyclobacteriaceae</taxon>
        <taxon>Algoriphagus</taxon>
    </lineage>
</organism>
<dbReference type="Pfam" id="PF04170">
    <property type="entry name" value="NlpE"/>
    <property type="match status" value="1"/>
</dbReference>
<dbReference type="PROSITE" id="PS51257">
    <property type="entry name" value="PROKAR_LIPOPROTEIN"/>
    <property type="match status" value="1"/>
</dbReference>
<dbReference type="Proteomes" id="UP001171916">
    <property type="component" value="Unassembled WGS sequence"/>
</dbReference>